<dbReference type="RefSeq" id="WP_190297020.1">
    <property type="nucleotide sequence ID" value="NZ_CP061172.1"/>
</dbReference>
<dbReference type="Proteomes" id="UP000516384">
    <property type="component" value="Chromosome"/>
</dbReference>
<feature type="chain" id="PRO_5038524122" description="DUF3828 domain-containing protein" evidence="1">
    <location>
        <begin position="23"/>
        <end position="161"/>
    </location>
</feature>
<name>A0A7H0Y202_9BACL</name>
<protein>
    <recommendedName>
        <fullName evidence="4">DUF3828 domain-containing protein</fullName>
    </recommendedName>
</protein>
<evidence type="ECO:0000313" key="2">
    <source>
        <dbReference type="EMBL" id="QNR65110.1"/>
    </source>
</evidence>
<dbReference type="EMBL" id="CP061172">
    <property type="protein sequence ID" value="QNR65110.1"/>
    <property type="molecule type" value="Genomic_DNA"/>
</dbReference>
<evidence type="ECO:0000256" key="1">
    <source>
        <dbReference type="SAM" id="SignalP"/>
    </source>
</evidence>
<keyword evidence="1" id="KW-0732">Signal</keyword>
<organism evidence="2 3">
    <name type="scientific">Paenibacillus peoriae</name>
    <dbReference type="NCBI Taxonomy" id="59893"/>
    <lineage>
        <taxon>Bacteria</taxon>
        <taxon>Bacillati</taxon>
        <taxon>Bacillota</taxon>
        <taxon>Bacilli</taxon>
        <taxon>Bacillales</taxon>
        <taxon>Paenibacillaceae</taxon>
        <taxon>Paenibacillus</taxon>
    </lineage>
</organism>
<gene>
    <name evidence="2" type="ORF">IAQ67_14395</name>
</gene>
<reference evidence="2 3" key="1">
    <citation type="submission" date="2020-09" db="EMBL/GenBank/DDBJ databases">
        <title>Characterization of Paenibacillus peoriae strain ZF390 with broad-spectrum antimicrobial activity as a potential biocontrol agent.</title>
        <authorList>
            <person name="Li L."/>
            <person name="Zhao Y."/>
            <person name="Li B."/>
            <person name="Xie X."/>
        </authorList>
    </citation>
    <scope>NUCLEOTIDE SEQUENCE [LARGE SCALE GENOMIC DNA]</scope>
    <source>
        <strain evidence="2 3">ZF390</strain>
    </source>
</reference>
<evidence type="ECO:0008006" key="4">
    <source>
        <dbReference type="Google" id="ProtNLM"/>
    </source>
</evidence>
<evidence type="ECO:0000313" key="3">
    <source>
        <dbReference type="Proteomes" id="UP000516384"/>
    </source>
</evidence>
<accession>A0A7H0Y202</accession>
<proteinExistence type="predicted"/>
<sequence length="161" mass="18602">MKKIYFLMAVLFLLNVTQLVYSQNLKAQLKEQIVQEGAENANKEFIEKFFTYPNTKQRYDQIKPLMTTEGFSAALPSEIDLPQYDENTPSVSSKMSRLQPFQNVVDKDRAEFINQFIVSTSFNNVETSQTIIVHTVLLYSEEKGWQVDDVQFITTLGNENK</sequence>
<dbReference type="AlphaFoldDB" id="A0A7H0Y202"/>
<feature type="signal peptide" evidence="1">
    <location>
        <begin position="1"/>
        <end position="22"/>
    </location>
</feature>